<evidence type="ECO:0008006" key="5">
    <source>
        <dbReference type="Google" id="ProtNLM"/>
    </source>
</evidence>
<dbReference type="PANTHER" id="PTHR47447:SF17">
    <property type="entry name" value="OS12G0638900 PROTEIN"/>
    <property type="match status" value="1"/>
</dbReference>
<dbReference type="Proteomes" id="UP000626109">
    <property type="component" value="Unassembled WGS sequence"/>
</dbReference>
<evidence type="ECO:0000256" key="1">
    <source>
        <dbReference type="ARBA" id="ARBA00022737"/>
    </source>
</evidence>
<dbReference type="EMBL" id="CAJNNW010026062">
    <property type="protein sequence ID" value="CAE8682311.1"/>
    <property type="molecule type" value="Genomic_DNA"/>
</dbReference>
<keyword evidence="1" id="KW-0677">Repeat</keyword>
<accession>A0A813JSE1</accession>
<gene>
    <name evidence="3" type="ORF">PGLA2088_LOCUS22875</name>
</gene>
<feature type="non-terminal residue" evidence="3">
    <location>
        <position position="1"/>
    </location>
</feature>
<evidence type="ECO:0000313" key="3">
    <source>
        <dbReference type="EMBL" id="CAE8682311.1"/>
    </source>
</evidence>
<dbReference type="AlphaFoldDB" id="A0A813JSE1"/>
<dbReference type="InterPro" id="IPR002885">
    <property type="entry name" value="PPR_rpt"/>
</dbReference>
<evidence type="ECO:0000256" key="2">
    <source>
        <dbReference type="PROSITE-ProRule" id="PRU00708"/>
    </source>
</evidence>
<dbReference type="PANTHER" id="PTHR47447">
    <property type="entry name" value="OS03G0856100 PROTEIN"/>
    <property type="match status" value="1"/>
</dbReference>
<dbReference type="Pfam" id="PF01535">
    <property type="entry name" value="PPR"/>
    <property type="match status" value="1"/>
</dbReference>
<feature type="repeat" description="PPR" evidence="2">
    <location>
        <begin position="137"/>
        <end position="171"/>
    </location>
</feature>
<evidence type="ECO:0000313" key="4">
    <source>
        <dbReference type="Proteomes" id="UP000626109"/>
    </source>
</evidence>
<proteinExistence type="predicted"/>
<name>A0A813JSE1_POLGL</name>
<dbReference type="InterPro" id="IPR011990">
    <property type="entry name" value="TPR-like_helical_dom_sf"/>
</dbReference>
<dbReference type="PROSITE" id="PS51375">
    <property type="entry name" value="PPR"/>
    <property type="match status" value="1"/>
</dbReference>
<dbReference type="Gene3D" id="1.25.40.10">
    <property type="entry name" value="Tetratricopeptide repeat domain"/>
    <property type="match status" value="2"/>
</dbReference>
<comment type="caution">
    <text evidence="3">The sequence shown here is derived from an EMBL/GenBank/DDBJ whole genome shotgun (WGS) entry which is preliminary data.</text>
</comment>
<reference evidence="3" key="1">
    <citation type="submission" date="2021-02" db="EMBL/GenBank/DDBJ databases">
        <authorList>
            <person name="Dougan E. K."/>
            <person name="Rhodes N."/>
            <person name="Thang M."/>
            <person name="Chan C."/>
        </authorList>
    </citation>
    <scope>NUCLEOTIDE SEQUENCE</scope>
</reference>
<organism evidence="3 4">
    <name type="scientific">Polarella glacialis</name>
    <name type="common">Dinoflagellate</name>
    <dbReference type="NCBI Taxonomy" id="89957"/>
    <lineage>
        <taxon>Eukaryota</taxon>
        <taxon>Sar</taxon>
        <taxon>Alveolata</taxon>
        <taxon>Dinophyceae</taxon>
        <taxon>Suessiales</taxon>
        <taxon>Suessiaceae</taxon>
        <taxon>Polarella</taxon>
    </lineage>
</organism>
<protein>
    <recommendedName>
        <fullName evidence="5">Pentatricopeptide repeat-containing protein, chloroplastic</fullName>
    </recommendedName>
</protein>
<sequence length="344" mass="36891">MRCFRPCDAVASRLAGSGADRQPRHQSRCCQLRRFHRCLQAACERANLWVRALQLLRRGAGLEIDAVACNAAATACERAGHWPAALELLQASRLLSGSASLSLVACSVAASCWRAASSWAAAVQLLQEAQVVKVEVNVVVWGAVVSACERSGKWQPALELLTELRQQGLALNAVLCASALDACGKAALWQPALSILSQIRQQQRQQQQQQQQQHRSSGFTWGAASAKDSMLIACSSSVSACERSSQWERALALLELARLDGARPNVVLLAAAVSACGRGSGEEVLASKKKSDRGGSSVVARWTLALSLLRGMKEALLKPNEVIYAAAVSACEKGERWEASLVHQ</sequence>